<evidence type="ECO:0000256" key="5">
    <source>
        <dbReference type="ARBA" id="ARBA00022989"/>
    </source>
</evidence>
<dbReference type="GO" id="GO:0007035">
    <property type="term" value="P:vacuolar acidification"/>
    <property type="evidence" value="ECO:0007669"/>
    <property type="project" value="TreeGrafter"/>
</dbReference>
<comment type="subcellular location">
    <subcellularLocation>
        <location evidence="1">Membrane</location>
        <topology evidence="1">Multi-pass membrane protein</topology>
    </subcellularLocation>
</comment>
<feature type="transmembrane region" description="Helical" evidence="8">
    <location>
        <begin position="446"/>
        <end position="469"/>
    </location>
</feature>
<dbReference type="PANTHER" id="PTHR11629:SF63">
    <property type="entry name" value="V-TYPE PROTON ATPASE SUBUNIT A"/>
    <property type="match status" value="1"/>
</dbReference>
<evidence type="ECO:0000313" key="9">
    <source>
        <dbReference type="EMBL" id="SFQ23830.1"/>
    </source>
</evidence>
<dbReference type="EMBL" id="FOXW01000003">
    <property type="protein sequence ID" value="SFQ23830.1"/>
    <property type="molecule type" value="Genomic_DNA"/>
</dbReference>
<dbReference type="RefSeq" id="WP_092480181.1">
    <property type="nucleotide sequence ID" value="NZ_FOXW01000003.1"/>
</dbReference>
<dbReference type="OrthoDB" id="9803814at2"/>
<evidence type="ECO:0000256" key="1">
    <source>
        <dbReference type="ARBA" id="ARBA00004141"/>
    </source>
</evidence>
<feature type="transmembrane region" description="Helical" evidence="8">
    <location>
        <begin position="370"/>
        <end position="399"/>
    </location>
</feature>
<dbReference type="Pfam" id="PF01496">
    <property type="entry name" value="V_ATPase_I"/>
    <property type="match status" value="1"/>
</dbReference>
<sequence length="652" mass="73881">MAIAKMKQITLLAEQANKEQLLRAVQELQKLELFDLSALEENELLDYYSADAQPENRAEHEEKMKLIQSTLAYLNQYVKQPSALKKMMKGRNHYTLKELEQKVSAFSLDQVIDEVRQIERKVIDIHQQRKTLTDTETFLRKWEGLDFNPNDLETFKVTTGKIGTISSASADNFQAALKESSDVYVEEIFRYKDEAAYLVISPTNSFGEVNEVLNQFQFTNLNYPYQQLPKKELKSVLNSLSQLSDEEKSLKATLQNYDVHMENLKLSEEYYANLVQRDNAKSLLLNGSSLFILNGWLEEEEVNDLTVLLDTHVGQENYAIMTDEIPKKHFDFVPTVLKNNALVEPFESVTEMYSLPKYNDIDPTPFMMPFYLVFFGMMSADLGYGLVLMLGTFAAMKFFNMDKGMARFIKFFHLLSYSVIVWGLIYGSFFGATLPIQLLSTTDDVITILLLSVIFGFIQMVYGLIINGVVKWKQQQRSSSYVDGLAWAGVLIGLALLIVDMMIMPNAIIRTLSYILIFANVIGIILVSTMASKNKGLGFALGLYNLYGVTGYVGDLVSYTRLMALGVSGGSIAVAFNMIVQYLPTAARFSVGIILIIALHALNIFLTYLSAYVHTARLQYVEFFGKFYEGGGRPLSPLKTLEKHIYLKKDTK</sequence>
<dbReference type="STRING" id="82801.SAMN04488506_1133"/>
<dbReference type="GO" id="GO:0033179">
    <property type="term" value="C:proton-transporting V-type ATPase, V0 domain"/>
    <property type="evidence" value="ECO:0007669"/>
    <property type="project" value="InterPro"/>
</dbReference>
<evidence type="ECO:0000256" key="4">
    <source>
        <dbReference type="ARBA" id="ARBA00022692"/>
    </source>
</evidence>
<organism evidence="9 10">
    <name type="scientific">Desemzia incerta</name>
    <dbReference type="NCBI Taxonomy" id="82801"/>
    <lineage>
        <taxon>Bacteria</taxon>
        <taxon>Bacillati</taxon>
        <taxon>Bacillota</taxon>
        <taxon>Bacilli</taxon>
        <taxon>Lactobacillales</taxon>
        <taxon>Carnobacteriaceae</taxon>
        <taxon>Desemzia</taxon>
    </lineage>
</organism>
<feature type="transmembrane region" description="Helical" evidence="8">
    <location>
        <begin position="411"/>
        <end position="434"/>
    </location>
</feature>
<keyword evidence="6" id="KW-0406">Ion transport</keyword>
<dbReference type="GO" id="GO:0046961">
    <property type="term" value="F:proton-transporting ATPase activity, rotational mechanism"/>
    <property type="evidence" value="ECO:0007669"/>
    <property type="project" value="InterPro"/>
</dbReference>
<evidence type="ECO:0000256" key="6">
    <source>
        <dbReference type="ARBA" id="ARBA00023065"/>
    </source>
</evidence>
<dbReference type="Proteomes" id="UP000199136">
    <property type="component" value="Unassembled WGS sequence"/>
</dbReference>
<evidence type="ECO:0000313" key="10">
    <source>
        <dbReference type="Proteomes" id="UP000199136"/>
    </source>
</evidence>
<keyword evidence="10" id="KW-1185">Reference proteome</keyword>
<feature type="transmembrane region" description="Helical" evidence="8">
    <location>
        <begin position="562"/>
        <end position="583"/>
    </location>
</feature>
<evidence type="ECO:0000256" key="8">
    <source>
        <dbReference type="SAM" id="Phobius"/>
    </source>
</evidence>
<feature type="transmembrane region" description="Helical" evidence="8">
    <location>
        <begin position="481"/>
        <end position="499"/>
    </location>
</feature>
<keyword evidence="4 8" id="KW-0812">Transmembrane</keyword>
<keyword evidence="7 8" id="KW-0472">Membrane</keyword>
<proteinExistence type="inferred from homology"/>
<evidence type="ECO:0000256" key="2">
    <source>
        <dbReference type="ARBA" id="ARBA00009904"/>
    </source>
</evidence>
<dbReference type="GO" id="GO:0016471">
    <property type="term" value="C:vacuolar proton-transporting V-type ATPase complex"/>
    <property type="evidence" value="ECO:0007669"/>
    <property type="project" value="TreeGrafter"/>
</dbReference>
<keyword evidence="3" id="KW-0813">Transport</keyword>
<dbReference type="InterPro" id="IPR002490">
    <property type="entry name" value="V-ATPase_116kDa_su"/>
</dbReference>
<dbReference type="GO" id="GO:0051117">
    <property type="term" value="F:ATPase binding"/>
    <property type="evidence" value="ECO:0007669"/>
    <property type="project" value="TreeGrafter"/>
</dbReference>
<dbReference type="AlphaFoldDB" id="A0A1I5WVX4"/>
<name>A0A1I5WVX4_9LACT</name>
<dbReference type="PANTHER" id="PTHR11629">
    <property type="entry name" value="VACUOLAR PROTON ATPASES"/>
    <property type="match status" value="1"/>
</dbReference>
<accession>A0A1I5WVX4</accession>
<keyword evidence="5 8" id="KW-1133">Transmembrane helix</keyword>
<gene>
    <name evidence="9" type="ORF">SAMN04488506_1133</name>
</gene>
<feature type="transmembrane region" description="Helical" evidence="8">
    <location>
        <begin position="511"/>
        <end position="531"/>
    </location>
</feature>
<reference evidence="9 10" key="1">
    <citation type="submission" date="2016-10" db="EMBL/GenBank/DDBJ databases">
        <authorList>
            <person name="de Groot N.N."/>
        </authorList>
    </citation>
    <scope>NUCLEOTIDE SEQUENCE [LARGE SCALE GENOMIC DNA]</scope>
    <source>
        <strain evidence="9 10">DSM 20581</strain>
    </source>
</reference>
<evidence type="ECO:0000256" key="7">
    <source>
        <dbReference type="ARBA" id="ARBA00023136"/>
    </source>
</evidence>
<protein>
    <submittedName>
        <fullName evidence="9">V/A-type H+-transporting ATPase subunit I</fullName>
    </submittedName>
</protein>
<comment type="similarity">
    <text evidence="2">Belongs to the V-ATPase 116 kDa subunit family.</text>
</comment>
<feature type="transmembrane region" description="Helical" evidence="8">
    <location>
        <begin position="589"/>
        <end position="609"/>
    </location>
</feature>
<evidence type="ECO:0000256" key="3">
    <source>
        <dbReference type="ARBA" id="ARBA00022448"/>
    </source>
</evidence>